<dbReference type="InterPro" id="IPR018484">
    <property type="entry name" value="FGGY_N"/>
</dbReference>
<keyword evidence="6" id="KW-0418">Kinase</keyword>
<feature type="domain" description="Carbohydrate kinase FGGY C-terminal" evidence="13">
    <location>
        <begin position="506"/>
        <end position="603"/>
    </location>
</feature>
<evidence type="ECO:0000256" key="8">
    <source>
        <dbReference type="ARBA" id="ARBA00022840"/>
    </source>
</evidence>
<comment type="catalytic activity">
    <reaction evidence="10">
        <text>glycerol + ATP = sn-glycerol 3-phosphate + ADP + H(+)</text>
        <dbReference type="Rhea" id="RHEA:21644"/>
        <dbReference type="ChEBI" id="CHEBI:15378"/>
        <dbReference type="ChEBI" id="CHEBI:17754"/>
        <dbReference type="ChEBI" id="CHEBI:30616"/>
        <dbReference type="ChEBI" id="CHEBI:57597"/>
        <dbReference type="ChEBI" id="CHEBI:456216"/>
        <dbReference type="EC" id="2.7.1.30"/>
    </reaction>
</comment>
<dbReference type="GO" id="GO:0005739">
    <property type="term" value="C:mitochondrion"/>
    <property type="evidence" value="ECO:0007669"/>
    <property type="project" value="TreeGrafter"/>
</dbReference>
<protein>
    <recommendedName>
        <fullName evidence="11">Probable glycerol kinase</fullName>
        <ecNumber evidence="3">2.7.1.30</ecNumber>
    </recommendedName>
    <alternativeName>
        <fullName evidence="9">ATP:glycerol 3-phosphotransferase</fullName>
    </alternativeName>
</protein>
<keyword evidence="7" id="KW-0319">Glycerol metabolism</keyword>
<dbReference type="GO" id="GO:0005524">
    <property type="term" value="F:ATP binding"/>
    <property type="evidence" value="ECO:0007669"/>
    <property type="project" value="UniProtKB-KW"/>
</dbReference>
<dbReference type="PROSITE" id="PS00933">
    <property type="entry name" value="FGGY_KINASES_1"/>
    <property type="match status" value="1"/>
</dbReference>
<dbReference type="Pfam" id="PF00370">
    <property type="entry name" value="FGGY_N"/>
    <property type="match status" value="1"/>
</dbReference>
<dbReference type="GO" id="GO:0046167">
    <property type="term" value="P:glycerol-3-phosphate biosynthetic process"/>
    <property type="evidence" value="ECO:0007669"/>
    <property type="project" value="TreeGrafter"/>
</dbReference>
<evidence type="ECO:0000256" key="4">
    <source>
        <dbReference type="ARBA" id="ARBA00022679"/>
    </source>
</evidence>
<keyword evidence="5" id="KW-0547">Nucleotide-binding</keyword>
<keyword evidence="8" id="KW-0067">ATP-binding</keyword>
<dbReference type="Gene3D" id="3.30.420.40">
    <property type="match status" value="2"/>
</dbReference>
<gene>
    <name evidence="14" type="ORF">TGEB3V08_LOCUS2906</name>
</gene>
<evidence type="ECO:0000256" key="6">
    <source>
        <dbReference type="ARBA" id="ARBA00022777"/>
    </source>
</evidence>
<keyword evidence="4" id="KW-0808">Transferase</keyword>
<evidence type="ECO:0000256" key="9">
    <source>
        <dbReference type="ARBA" id="ARBA00043149"/>
    </source>
</evidence>
<evidence type="ECO:0000259" key="13">
    <source>
        <dbReference type="Pfam" id="PF02782"/>
    </source>
</evidence>
<evidence type="ECO:0000313" key="14">
    <source>
        <dbReference type="EMBL" id="CAD7588888.1"/>
    </source>
</evidence>
<dbReference type="Pfam" id="PF02782">
    <property type="entry name" value="FGGY_C"/>
    <property type="match status" value="1"/>
</dbReference>
<evidence type="ECO:0000256" key="3">
    <source>
        <dbReference type="ARBA" id="ARBA00012099"/>
    </source>
</evidence>
<evidence type="ECO:0000256" key="2">
    <source>
        <dbReference type="ARBA" id="ARBA00009156"/>
    </source>
</evidence>
<dbReference type="AlphaFoldDB" id="A0A7R9JSZ2"/>
<dbReference type="InterPro" id="IPR018483">
    <property type="entry name" value="Carb_kinase_FGGY_CS"/>
</dbReference>
<evidence type="ECO:0000256" key="1">
    <source>
        <dbReference type="ARBA" id="ARBA00005190"/>
    </source>
</evidence>
<dbReference type="InterPro" id="IPR018485">
    <property type="entry name" value="FGGY_C"/>
</dbReference>
<dbReference type="UniPathway" id="UPA00618">
    <property type="reaction ID" value="UER00672"/>
</dbReference>
<comment type="similarity">
    <text evidence="2">Belongs to the FGGY kinase family.</text>
</comment>
<sequence length="603" mass="66378">MKEEVNICFCAVVGVVSRTEYTLVAELMRHLLPIMGRAKESIHRTTGLPDDQLFRAVFGLCLTRLVGRVTAERGVRMAVVKFLAANRGALDQRLAQCRYFATVACLTGGVVRPYLTHLHLPATACQMIGSALHTYTCLLTPVGERRGVASQPTKVSFRANKNRWITETVDGASYWTGDKDRLKKSLLRLQFNQSSQGRTPGFASSPWRKILWTPVVSYTDRAVAAVSANIYRMPALLKKQEPLIGVIDQGTEIARFVVFAAQSVREVASHSLKITLRCPREGWVEQDPMELIGAVRECIGKTVQTLQRLAVDPANMVAIGLTNQRETTVVWDRTTGEPLYNAIVWSDIRTDSTVDLILAKVPDNSKNSLMPLCGLPISPYFSALKLRWLIDNVPAVRKAIKEGRCLFGTVDSWLVWNLTGGKDGGLHVTDVTNASRTMLMNIDSLQYFGIPMSLLPDIHSSSEIYGRLTEDPLKGVAISGILGNQQASLVGEMCLEKGQAKNTYRDGCFLIYNTGTTRVQSTHGLATTIAFQMGPSSRPTYALEGSVAVAGAAVKWLKNKMRLVNRVAEVEDEAAAVNTTGDVYFVPAFSGLYAPYWRKDARG</sequence>
<dbReference type="SUPFAM" id="SSF53067">
    <property type="entry name" value="Actin-like ATPase domain"/>
    <property type="match status" value="2"/>
</dbReference>
<comment type="pathway">
    <text evidence="1">Polyol metabolism; glycerol degradation via glycerol kinase pathway; sn-glycerol 3-phosphate from glycerol: step 1/1.</text>
</comment>
<proteinExistence type="inferred from homology"/>
<organism evidence="14">
    <name type="scientific">Timema genevievae</name>
    <name type="common">Walking stick</name>
    <dbReference type="NCBI Taxonomy" id="629358"/>
    <lineage>
        <taxon>Eukaryota</taxon>
        <taxon>Metazoa</taxon>
        <taxon>Ecdysozoa</taxon>
        <taxon>Arthropoda</taxon>
        <taxon>Hexapoda</taxon>
        <taxon>Insecta</taxon>
        <taxon>Pterygota</taxon>
        <taxon>Neoptera</taxon>
        <taxon>Polyneoptera</taxon>
        <taxon>Phasmatodea</taxon>
        <taxon>Timematodea</taxon>
        <taxon>Timematoidea</taxon>
        <taxon>Timematidae</taxon>
        <taxon>Timema</taxon>
    </lineage>
</organism>
<evidence type="ECO:0000256" key="5">
    <source>
        <dbReference type="ARBA" id="ARBA00022741"/>
    </source>
</evidence>
<dbReference type="GO" id="GO:0004370">
    <property type="term" value="F:glycerol kinase activity"/>
    <property type="evidence" value="ECO:0007669"/>
    <property type="project" value="UniProtKB-EC"/>
</dbReference>
<dbReference type="InterPro" id="IPR043129">
    <property type="entry name" value="ATPase_NBD"/>
</dbReference>
<dbReference type="FunFam" id="3.30.420.40:FF:000177">
    <property type="entry name" value="Glycerol kinase"/>
    <property type="match status" value="1"/>
</dbReference>
<dbReference type="GO" id="GO:0019563">
    <property type="term" value="P:glycerol catabolic process"/>
    <property type="evidence" value="ECO:0007669"/>
    <property type="project" value="UniProtKB-UniPathway"/>
</dbReference>
<name>A0A7R9JSZ2_TIMGE</name>
<dbReference type="EC" id="2.7.1.30" evidence="3"/>
<dbReference type="PANTHER" id="PTHR10196">
    <property type="entry name" value="SUGAR KINASE"/>
    <property type="match status" value="1"/>
</dbReference>
<reference evidence="14" key="1">
    <citation type="submission" date="2020-11" db="EMBL/GenBank/DDBJ databases">
        <authorList>
            <person name="Tran Van P."/>
        </authorList>
    </citation>
    <scope>NUCLEOTIDE SEQUENCE</scope>
</reference>
<evidence type="ECO:0000256" key="7">
    <source>
        <dbReference type="ARBA" id="ARBA00022798"/>
    </source>
</evidence>
<feature type="domain" description="Carbohydrate kinase FGGY N-terminal" evidence="12">
    <location>
        <begin position="244"/>
        <end position="491"/>
    </location>
</feature>
<evidence type="ECO:0000256" key="10">
    <source>
        <dbReference type="ARBA" id="ARBA00052101"/>
    </source>
</evidence>
<evidence type="ECO:0000256" key="11">
    <source>
        <dbReference type="ARBA" id="ARBA00071571"/>
    </source>
</evidence>
<dbReference type="PANTHER" id="PTHR10196:SF40">
    <property type="entry name" value="GLYCEROL KINASE"/>
    <property type="match status" value="1"/>
</dbReference>
<dbReference type="GO" id="GO:0006641">
    <property type="term" value="P:triglyceride metabolic process"/>
    <property type="evidence" value="ECO:0007669"/>
    <property type="project" value="TreeGrafter"/>
</dbReference>
<evidence type="ECO:0000259" key="12">
    <source>
        <dbReference type="Pfam" id="PF00370"/>
    </source>
</evidence>
<accession>A0A7R9JSZ2</accession>
<dbReference type="EMBL" id="OE839895">
    <property type="protein sequence ID" value="CAD7588888.1"/>
    <property type="molecule type" value="Genomic_DNA"/>
</dbReference>